<dbReference type="AlphaFoldDB" id="U5DDP0"/>
<dbReference type="OrthoDB" id="548109at2"/>
<dbReference type="SUPFAM" id="SSF55846">
    <property type="entry name" value="N-acetylmuramoyl-L-alanine amidase-like"/>
    <property type="match status" value="1"/>
</dbReference>
<feature type="domain" description="N-acetylmuramoyl-L-alanine amidase" evidence="1">
    <location>
        <begin position="5"/>
        <end position="120"/>
    </location>
</feature>
<evidence type="ECO:0000313" key="3">
    <source>
        <dbReference type="Proteomes" id="UP000016960"/>
    </source>
</evidence>
<dbReference type="GO" id="GO:0008745">
    <property type="term" value="F:N-acetylmuramoyl-L-alanine amidase activity"/>
    <property type="evidence" value="ECO:0007669"/>
    <property type="project" value="InterPro"/>
</dbReference>
<dbReference type="GO" id="GO:0009253">
    <property type="term" value="P:peptidoglycan catabolic process"/>
    <property type="evidence" value="ECO:0007669"/>
    <property type="project" value="InterPro"/>
</dbReference>
<name>U5DDP0_9CHRO</name>
<dbReference type="Gene3D" id="3.40.80.10">
    <property type="entry name" value="Peptidoglycan recognition protein-like"/>
    <property type="match status" value="1"/>
</dbReference>
<sequence length="435" mass="48642">MSYQEVKKIYLHWSATSYNWSKPGSYHTVVLGDGTIKRLTAYDQYLSKHTLSRNSNAVGICIACMGGKIWVDYPPTPIQIENMCKEVANLASQLGWSQDDITIKKVMTHAEAAALRDFRKSDAEKASGVSLKTALHRGLPHENYGPMRWHDGWPGGTALRWDLWQLQESDIGGTGGATLRDMVKSYMAGGRFSRSTRISVDDLRACPLHINGRKSLEAYIFTDDSCYAKLADLAKAYKIEIEWNKTNRYVNLVKSNIREPKFSTDSLLLKGYPIVDIFINRSPHSSQPFMQGIIVNNSTWVKVDEFANELSIIIDVAGDFSSVRLGNLTAADGGSLSGTNVSTMIWVKQKTSLRAQPLSERKVVAKGLQKQMATIVPGKYIIRDYQEEGDYFWVKWCDPRILERDGDYIHSDRAEIVVGSGRESSVVKSLAPALS</sequence>
<comment type="caution">
    <text evidence="2">The sequence shown here is derived from an EMBL/GenBank/DDBJ whole genome shotgun (WGS) entry which is preliminary data.</text>
</comment>
<reference evidence="2 3" key="1">
    <citation type="submission" date="2013-05" db="EMBL/GenBank/DDBJ databases">
        <title>Draft genome sequence of Rubidibacter lacunae KORDI 51-2.</title>
        <authorList>
            <person name="Choi D.H."/>
            <person name="Noh J.H."/>
            <person name="Kwon K.-K."/>
            <person name="Lee J.-H."/>
            <person name="Ryu J.-Y."/>
        </authorList>
    </citation>
    <scope>NUCLEOTIDE SEQUENCE [LARGE SCALE GENOMIC DNA]</scope>
    <source>
        <strain evidence="2 3">KORDI 51-2</strain>
    </source>
</reference>
<dbReference type="STRING" id="582515.KR51_00006500"/>
<dbReference type="EMBL" id="ASSJ01000014">
    <property type="protein sequence ID" value="ERN42623.1"/>
    <property type="molecule type" value="Genomic_DNA"/>
</dbReference>
<dbReference type="InParanoid" id="U5DDP0"/>
<keyword evidence="3" id="KW-1185">Reference proteome</keyword>
<dbReference type="InterPro" id="IPR002502">
    <property type="entry name" value="Amidase_domain"/>
</dbReference>
<accession>U5DDP0</accession>
<protein>
    <submittedName>
        <fullName evidence="2">N-acetylmuramoyl-L-alanine amidase</fullName>
    </submittedName>
</protein>
<organism evidence="2 3">
    <name type="scientific">Rubidibacter lacunae KORDI 51-2</name>
    <dbReference type="NCBI Taxonomy" id="582515"/>
    <lineage>
        <taxon>Bacteria</taxon>
        <taxon>Bacillati</taxon>
        <taxon>Cyanobacteriota</taxon>
        <taxon>Cyanophyceae</taxon>
        <taxon>Oscillatoriophycideae</taxon>
        <taxon>Chroococcales</taxon>
        <taxon>Aphanothecaceae</taxon>
        <taxon>Rubidibacter</taxon>
    </lineage>
</organism>
<dbReference type="InterPro" id="IPR036505">
    <property type="entry name" value="Amidase/PGRP_sf"/>
</dbReference>
<dbReference type="Proteomes" id="UP000016960">
    <property type="component" value="Unassembled WGS sequence"/>
</dbReference>
<gene>
    <name evidence="2" type="ORF">KR51_00006500</name>
</gene>
<proteinExistence type="predicted"/>
<evidence type="ECO:0000313" key="2">
    <source>
        <dbReference type="EMBL" id="ERN42623.1"/>
    </source>
</evidence>
<dbReference type="RefSeq" id="WP_022604675.1">
    <property type="nucleotide sequence ID" value="NZ_ASSJ01000014.1"/>
</dbReference>
<dbReference type="Pfam" id="PF01510">
    <property type="entry name" value="Amidase_2"/>
    <property type="match status" value="1"/>
</dbReference>
<evidence type="ECO:0000259" key="1">
    <source>
        <dbReference type="Pfam" id="PF01510"/>
    </source>
</evidence>
<dbReference type="eggNOG" id="ENOG502ZGR9">
    <property type="taxonomic scope" value="Bacteria"/>
</dbReference>